<evidence type="ECO:0000256" key="5">
    <source>
        <dbReference type="ARBA" id="ARBA00023136"/>
    </source>
</evidence>
<evidence type="ECO:0000256" key="4">
    <source>
        <dbReference type="ARBA" id="ARBA00023010"/>
    </source>
</evidence>
<dbReference type="Pfam" id="PF04695">
    <property type="entry name" value="Pex14_N"/>
    <property type="match status" value="1"/>
</dbReference>
<comment type="similarity">
    <text evidence="1 10">Belongs to the peroxin-14 family.</text>
</comment>
<proteinExistence type="inferred from homology"/>
<evidence type="ECO:0000256" key="11">
    <source>
        <dbReference type="SAM" id="MobiDB-lite"/>
    </source>
</evidence>
<keyword evidence="3 10" id="KW-0653">Protein transport</keyword>
<keyword evidence="12" id="KW-1133">Transmembrane helix</keyword>
<dbReference type="VEuPathDB" id="VectorBase:LLOJ009811"/>
<dbReference type="InterPro" id="IPR006785">
    <property type="entry name" value="Pex14_N"/>
</dbReference>
<protein>
    <recommendedName>
        <fullName evidence="7 10">Peroxisomal membrane protein PEX14</fullName>
    </recommendedName>
    <alternativeName>
        <fullName evidence="8 10">Peroxin-14</fullName>
    </alternativeName>
</protein>
<reference evidence="14" key="1">
    <citation type="submission" date="2020-05" db="UniProtKB">
        <authorList>
            <consortium name="EnsemblMetazoa"/>
        </authorList>
    </citation>
    <scope>IDENTIFICATION</scope>
    <source>
        <strain evidence="14">Jacobina</strain>
    </source>
</reference>
<keyword evidence="5 10" id="KW-0472">Membrane</keyword>
<keyword evidence="15" id="KW-1185">Reference proteome</keyword>
<dbReference type="EnsemblMetazoa" id="LLOJ009811-RA">
    <property type="protein sequence ID" value="LLOJ009811-PA"/>
    <property type="gene ID" value="LLOJ009811"/>
</dbReference>
<evidence type="ECO:0000256" key="12">
    <source>
        <dbReference type="SAM" id="Phobius"/>
    </source>
</evidence>
<dbReference type="PANTHER" id="PTHR23058:SF0">
    <property type="entry name" value="PEROXISOMAL MEMBRANE PROTEIN PEX14"/>
    <property type="match status" value="1"/>
</dbReference>
<evidence type="ECO:0000256" key="9">
    <source>
        <dbReference type="ARBA" id="ARBA00046271"/>
    </source>
</evidence>
<dbReference type="Gene3D" id="1.10.10.10">
    <property type="entry name" value="Winged helix-like DNA-binding domain superfamily/Winged helix DNA-binding domain"/>
    <property type="match status" value="1"/>
</dbReference>
<name>A0A1B0GL46_LUTLO</name>
<organism evidence="14 15">
    <name type="scientific">Lutzomyia longipalpis</name>
    <name type="common">Sand fly</name>
    <dbReference type="NCBI Taxonomy" id="7200"/>
    <lineage>
        <taxon>Eukaryota</taxon>
        <taxon>Metazoa</taxon>
        <taxon>Ecdysozoa</taxon>
        <taxon>Arthropoda</taxon>
        <taxon>Hexapoda</taxon>
        <taxon>Insecta</taxon>
        <taxon>Pterygota</taxon>
        <taxon>Neoptera</taxon>
        <taxon>Endopterygota</taxon>
        <taxon>Diptera</taxon>
        <taxon>Nematocera</taxon>
        <taxon>Psychodoidea</taxon>
        <taxon>Psychodidae</taxon>
        <taxon>Lutzomyia</taxon>
        <taxon>Lutzomyia</taxon>
    </lineage>
</organism>
<feature type="transmembrane region" description="Helical" evidence="12">
    <location>
        <begin position="97"/>
        <end position="119"/>
    </location>
</feature>
<dbReference type="InterPro" id="IPR025655">
    <property type="entry name" value="PEX14"/>
</dbReference>
<dbReference type="GO" id="GO:0016560">
    <property type="term" value="P:protein import into peroxisome matrix, docking"/>
    <property type="evidence" value="ECO:0007669"/>
    <property type="project" value="UniProtKB-UniRule"/>
</dbReference>
<comment type="function">
    <text evidence="10">Component of the PEX13-PEX14 docking complex, a translocon channel that specifically mediates the import of peroxisomal cargo proteins bound to PEX5 receptor. The PEX13-PEX14 docking complex forms a large import pore which can be opened to a diameter of about 9 nm. Mechanistically, PEX5 receptor along with cargo proteins associates with the PEX14 subunit of the PEX13-PEX14 docking complex in the cytosol, leading to the insertion of the receptor into the organelle membrane with the concomitant translocation of the cargo into the peroxisome matrix.</text>
</comment>
<keyword evidence="12" id="KW-0812">Transmembrane</keyword>
<keyword evidence="6 10" id="KW-0576">Peroxisome</keyword>
<accession>A0A1B0GL46</accession>
<evidence type="ECO:0000256" key="7">
    <source>
        <dbReference type="ARBA" id="ARBA00029502"/>
    </source>
</evidence>
<evidence type="ECO:0000256" key="2">
    <source>
        <dbReference type="ARBA" id="ARBA00022448"/>
    </source>
</evidence>
<evidence type="ECO:0000256" key="6">
    <source>
        <dbReference type="ARBA" id="ARBA00023140"/>
    </source>
</evidence>
<evidence type="ECO:0000256" key="1">
    <source>
        <dbReference type="ARBA" id="ARBA00005443"/>
    </source>
</evidence>
<keyword evidence="4" id="KW-0811">Translocation</keyword>
<evidence type="ECO:0000256" key="10">
    <source>
        <dbReference type="RuleBase" id="RU367032"/>
    </source>
</evidence>
<dbReference type="GO" id="GO:0005778">
    <property type="term" value="C:peroxisomal membrane"/>
    <property type="evidence" value="ECO:0007669"/>
    <property type="project" value="UniProtKB-SubCell"/>
</dbReference>
<feature type="region of interest" description="Disordered" evidence="11">
    <location>
        <begin position="195"/>
        <end position="248"/>
    </location>
</feature>
<evidence type="ECO:0000313" key="15">
    <source>
        <dbReference type="Proteomes" id="UP000092461"/>
    </source>
</evidence>
<dbReference type="AlphaFoldDB" id="A0A1B0GL46"/>
<feature type="domain" description="Peroxisome membrane anchor protein Pex14p N-terminal" evidence="13">
    <location>
        <begin position="17"/>
        <end position="58"/>
    </location>
</feature>
<dbReference type="VEuPathDB" id="VectorBase:LLONM1_008578"/>
<dbReference type="EMBL" id="AJWK01034184">
    <property type="status" value="NOT_ANNOTATED_CDS"/>
    <property type="molecule type" value="Genomic_DNA"/>
</dbReference>
<dbReference type="PANTHER" id="PTHR23058">
    <property type="entry name" value="PEROXISOMAL MEMBRANE PROTEIN PEX14"/>
    <property type="match status" value="1"/>
</dbReference>
<dbReference type="GO" id="GO:0005102">
    <property type="term" value="F:signaling receptor binding"/>
    <property type="evidence" value="ECO:0007669"/>
    <property type="project" value="TreeGrafter"/>
</dbReference>
<evidence type="ECO:0000313" key="14">
    <source>
        <dbReference type="EnsemblMetazoa" id="LLOJ009811-PA"/>
    </source>
</evidence>
<evidence type="ECO:0000256" key="3">
    <source>
        <dbReference type="ARBA" id="ARBA00022927"/>
    </source>
</evidence>
<evidence type="ECO:0000259" key="13">
    <source>
        <dbReference type="Pfam" id="PF04695"/>
    </source>
</evidence>
<feature type="compositionally biased region" description="Polar residues" evidence="11">
    <location>
        <begin position="227"/>
        <end position="248"/>
    </location>
</feature>
<dbReference type="InterPro" id="IPR036388">
    <property type="entry name" value="WH-like_DNA-bd_sf"/>
</dbReference>
<sequence>MDNNPPETVSSPQPPLRENLIATAVMFLQNPNVARSALDQKRKYLLTKGLTEEAIEVACQRAGVYSMNPKQFQTVVNMSTYPCAAAQPSLFLRVREALHSVAIFGAITWFIYWLYRTYIEPFLFGRKRRKSVRETVSELDERVRTGFTDLNAEVAKLQHDLDRAVQRSALAEEILTIKAEVEAVKGILLSRKQFSQSPHVPPSIPAWQLISEKAQHHPDDKNDDNDTGSGSSETEVVTKNSDSSLEIM</sequence>
<dbReference type="GO" id="GO:1990429">
    <property type="term" value="C:peroxisomal importomer complex"/>
    <property type="evidence" value="ECO:0007669"/>
    <property type="project" value="TreeGrafter"/>
</dbReference>
<evidence type="ECO:0000256" key="8">
    <source>
        <dbReference type="ARBA" id="ARBA00029691"/>
    </source>
</evidence>
<keyword evidence="2 10" id="KW-0813">Transport</keyword>
<dbReference type="Proteomes" id="UP000092461">
    <property type="component" value="Unassembled WGS sequence"/>
</dbReference>
<comment type="subcellular location">
    <subcellularLocation>
        <location evidence="9 10">Peroxisome membrane</location>
    </subcellularLocation>
</comment>